<evidence type="ECO:0008006" key="3">
    <source>
        <dbReference type="Google" id="ProtNLM"/>
    </source>
</evidence>
<proteinExistence type="predicted"/>
<evidence type="ECO:0000313" key="1">
    <source>
        <dbReference type="EMBL" id="MCY6371900.1"/>
    </source>
</evidence>
<gene>
    <name evidence="1" type="ORF">OXH55_14735</name>
</gene>
<dbReference type="RefSeq" id="WP_268050799.1">
    <property type="nucleotide sequence ID" value="NZ_JAPQES010000005.1"/>
</dbReference>
<comment type="caution">
    <text evidence="1">The sequence shown here is derived from an EMBL/GenBank/DDBJ whole genome shotgun (WGS) entry which is preliminary data.</text>
</comment>
<dbReference type="Proteomes" id="UP001079657">
    <property type="component" value="Unassembled WGS sequence"/>
</dbReference>
<reference evidence="1" key="1">
    <citation type="submission" date="2022-12" db="EMBL/GenBank/DDBJ databases">
        <authorList>
            <person name="Wang J."/>
        </authorList>
    </citation>
    <scope>NUCLEOTIDE SEQUENCE</scope>
    <source>
        <strain evidence="1">HY-42-06</strain>
    </source>
</reference>
<accession>A0ABT4CS69</accession>
<keyword evidence="2" id="KW-1185">Reference proteome</keyword>
<organism evidence="1 2">
    <name type="scientific">Clostridium ganghwense</name>
    <dbReference type="NCBI Taxonomy" id="312089"/>
    <lineage>
        <taxon>Bacteria</taxon>
        <taxon>Bacillati</taxon>
        <taxon>Bacillota</taxon>
        <taxon>Clostridia</taxon>
        <taxon>Eubacteriales</taxon>
        <taxon>Clostridiaceae</taxon>
        <taxon>Clostridium</taxon>
    </lineage>
</organism>
<name>A0ABT4CS69_9CLOT</name>
<dbReference type="EMBL" id="JAPQES010000005">
    <property type="protein sequence ID" value="MCY6371900.1"/>
    <property type="molecule type" value="Genomic_DNA"/>
</dbReference>
<sequence>MFDTTTYSTRDKISVPINKPNLIITKKVTGPNINSINFGEIYNYTVEITNTNTLGTEADAFDFNLIATLSHYLILNINSVVVSGTGFFKAEKIEADKIIVPILKLGSGDNITLSYSVKIKNNIIPNIGIVTTAYNTAPYYKTFNSNKFQPIDITRNKKFTLRTGNIIKKM</sequence>
<evidence type="ECO:0000313" key="2">
    <source>
        <dbReference type="Proteomes" id="UP001079657"/>
    </source>
</evidence>
<protein>
    <recommendedName>
        <fullName evidence="3">DUF11 domain-containing protein</fullName>
    </recommendedName>
</protein>